<evidence type="ECO:0000259" key="3">
    <source>
        <dbReference type="PROSITE" id="PS51532"/>
    </source>
</evidence>
<gene>
    <name evidence="5" type="ORF">EG327_006928</name>
    <name evidence="4" type="ORF">EG328_001694</name>
</gene>
<evidence type="ECO:0000256" key="2">
    <source>
        <dbReference type="SAM" id="MobiDB-lite"/>
    </source>
</evidence>
<keyword evidence="7" id="KW-1185">Reference proteome</keyword>
<dbReference type="PANTHER" id="PTHR12175">
    <property type="entry name" value="AD039 HT014 THIOREDOXIN FAMILY TRP26"/>
    <property type="match status" value="1"/>
</dbReference>
<dbReference type="PANTHER" id="PTHR12175:SF1">
    <property type="entry name" value="PITH DOMAIN-CONTAINING PROTEIN 1"/>
    <property type="match status" value="1"/>
</dbReference>
<sequence>MSHSHSHSHDHYDGEDPHDHSHDHGAHDHDDDITPALQNLLYEQIDFSKVTCLNEEEPRSAAKVLQKTWMERMEDEPELRSDADEQLLLTVPFTGQIRLHSILLRTSTSNSAPSTIKLFSNKETLDFETASTLDPTQTLTIAQSNEIQEYPVKRALFNTTRSLTLFVEDNWGRGEEDVSRIWYLAFKGDFMRLSKEAVGFLYEVAANPRDHLVAQGIGEGVGRHV</sequence>
<dbReference type="InterPro" id="IPR037047">
    <property type="entry name" value="PITH_dom_sf"/>
</dbReference>
<dbReference type="GO" id="GO:0005634">
    <property type="term" value="C:nucleus"/>
    <property type="evidence" value="ECO:0007669"/>
    <property type="project" value="TreeGrafter"/>
</dbReference>
<dbReference type="InterPro" id="IPR045099">
    <property type="entry name" value="PITH1-like"/>
</dbReference>
<proteinExistence type="inferred from homology"/>
<dbReference type="EMBL" id="WNWS01000142">
    <property type="protein sequence ID" value="KAE9978074.1"/>
    <property type="molecule type" value="Genomic_DNA"/>
</dbReference>
<feature type="domain" description="PITH" evidence="3">
    <location>
        <begin position="30"/>
        <end position="206"/>
    </location>
</feature>
<feature type="compositionally biased region" description="Basic and acidic residues" evidence="2">
    <location>
        <begin position="7"/>
        <end position="32"/>
    </location>
</feature>
<feature type="region of interest" description="Disordered" evidence="2">
    <location>
        <begin position="1"/>
        <end position="32"/>
    </location>
</feature>
<comment type="similarity">
    <text evidence="1">Belongs to the PITHD1 family.</text>
</comment>
<evidence type="ECO:0000313" key="4">
    <source>
        <dbReference type="EMBL" id="KAE9978074.1"/>
    </source>
</evidence>
<comment type="caution">
    <text evidence="4">The sequence shown here is derived from an EMBL/GenBank/DDBJ whole genome shotgun (WGS) entry which is preliminary data.</text>
</comment>
<protein>
    <recommendedName>
        <fullName evidence="3">PITH domain-containing protein</fullName>
    </recommendedName>
</protein>
<accession>A0A8H3UWQ5</accession>
<dbReference type="InterPro" id="IPR008979">
    <property type="entry name" value="Galactose-bd-like_sf"/>
</dbReference>
<dbReference type="InterPro" id="IPR010400">
    <property type="entry name" value="PITH_dom"/>
</dbReference>
<evidence type="ECO:0000313" key="6">
    <source>
        <dbReference type="Proteomes" id="UP000447873"/>
    </source>
</evidence>
<dbReference type="Proteomes" id="UP000447873">
    <property type="component" value="Unassembled WGS sequence"/>
</dbReference>
<dbReference type="OrthoDB" id="2635at2759"/>
<dbReference type="PROSITE" id="PS51532">
    <property type="entry name" value="PITH"/>
    <property type="match status" value="1"/>
</dbReference>
<dbReference type="Gene3D" id="2.60.120.470">
    <property type="entry name" value="PITH domain"/>
    <property type="match status" value="1"/>
</dbReference>
<evidence type="ECO:0000256" key="1">
    <source>
        <dbReference type="ARBA" id="ARBA00025788"/>
    </source>
</evidence>
<dbReference type="GO" id="GO:0005737">
    <property type="term" value="C:cytoplasm"/>
    <property type="evidence" value="ECO:0007669"/>
    <property type="project" value="UniProtKB-ARBA"/>
</dbReference>
<evidence type="ECO:0000313" key="5">
    <source>
        <dbReference type="EMBL" id="KAE9979671.1"/>
    </source>
</evidence>
<dbReference type="Pfam" id="PF06201">
    <property type="entry name" value="PITH"/>
    <property type="match status" value="1"/>
</dbReference>
<reference evidence="4 6" key="1">
    <citation type="submission" date="2018-12" db="EMBL/GenBank/DDBJ databases">
        <title>Venturia inaequalis Genome Resource.</title>
        <authorList>
            <person name="Lichtner F.J."/>
        </authorList>
    </citation>
    <scope>NUCLEOTIDE SEQUENCE [LARGE SCALE GENOMIC DNA]</scope>
    <source>
        <strain evidence="4 6">120213</strain>
        <strain evidence="5 7">DMI_063113</strain>
    </source>
</reference>
<dbReference type="SUPFAM" id="SSF49785">
    <property type="entry name" value="Galactose-binding domain-like"/>
    <property type="match status" value="1"/>
</dbReference>
<organism evidence="4 6">
    <name type="scientific">Venturia inaequalis</name>
    <name type="common">Apple scab fungus</name>
    <dbReference type="NCBI Taxonomy" id="5025"/>
    <lineage>
        <taxon>Eukaryota</taxon>
        <taxon>Fungi</taxon>
        <taxon>Dikarya</taxon>
        <taxon>Ascomycota</taxon>
        <taxon>Pezizomycotina</taxon>
        <taxon>Dothideomycetes</taxon>
        <taxon>Pleosporomycetidae</taxon>
        <taxon>Venturiales</taxon>
        <taxon>Venturiaceae</taxon>
        <taxon>Venturia</taxon>
    </lineage>
</organism>
<dbReference type="Proteomes" id="UP000490939">
    <property type="component" value="Unassembled WGS sequence"/>
</dbReference>
<evidence type="ECO:0000313" key="7">
    <source>
        <dbReference type="Proteomes" id="UP000490939"/>
    </source>
</evidence>
<dbReference type="EMBL" id="WNWR01000407">
    <property type="protein sequence ID" value="KAE9979671.1"/>
    <property type="molecule type" value="Genomic_DNA"/>
</dbReference>
<name>A0A8H3UWQ5_VENIN</name>
<dbReference type="AlphaFoldDB" id="A0A8H3UWQ5"/>